<dbReference type="AlphaFoldDB" id="A0A9N9B191"/>
<name>A0A9N9B191_FUNMO</name>
<evidence type="ECO:0000256" key="4">
    <source>
        <dbReference type="SAM" id="MobiDB-lite"/>
    </source>
</evidence>
<dbReference type="InterPro" id="IPR003822">
    <property type="entry name" value="PAH"/>
</dbReference>
<dbReference type="SUPFAM" id="SSF47762">
    <property type="entry name" value="PAH2 domain"/>
    <property type="match status" value="1"/>
</dbReference>
<keyword evidence="2 3" id="KW-0539">Nucleus</keyword>
<protein>
    <submittedName>
        <fullName evidence="5">5198_t:CDS:1</fullName>
    </submittedName>
</protein>
<dbReference type="InterPro" id="IPR036600">
    <property type="entry name" value="PAH_sf"/>
</dbReference>
<evidence type="ECO:0000313" key="6">
    <source>
        <dbReference type="Proteomes" id="UP000789375"/>
    </source>
</evidence>
<evidence type="ECO:0000256" key="3">
    <source>
        <dbReference type="PROSITE-ProRule" id="PRU00810"/>
    </source>
</evidence>
<evidence type="ECO:0000256" key="2">
    <source>
        <dbReference type="ARBA" id="ARBA00023242"/>
    </source>
</evidence>
<dbReference type="Proteomes" id="UP000789375">
    <property type="component" value="Unassembled WGS sequence"/>
</dbReference>
<organism evidence="5 6">
    <name type="scientific">Funneliformis mosseae</name>
    <name type="common">Endomycorrhizal fungus</name>
    <name type="synonym">Glomus mosseae</name>
    <dbReference type="NCBI Taxonomy" id="27381"/>
    <lineage>
        <taxon>Eukaryota</taxon>
        <taxon>Fungi</taxon>
        <taxon>Fungi incertae sedis</taxon>
        <taxon>Mucoromycota</taxon>
        <taxon>Glomeromycotina</taxon>
        <taxon>Glomeromycetes</taxon>
        <taxon>Glomerales</taxon>
        <taxon>Glomeraceae</taxon>
        <taxon>Funneliformis</taxon>
    </lineage>
</organism>
<feature type="compositionally biased region" description="Low complexity" evidence="4">
    <location>
        <begin position="237"/>
        <end position="246"/>
    </location>
</feature>
<evidence type="ECO:0000313" key="5">
    <source>
        <dbReference type="EMBL" id="CAG8552198.1"/>
    </source>
</evidence>
<accession>A0A9N9B191</accession>
<sequence>MSHQNLKQEKGVEIALAYLREVKNRCKKPKIFNEFCETMKLFKRKEITESNCHNVVKSLFKDDPELLEGFYVYFPRQSLSSSTFCISTTQEVKVDNKENNTNHMNIKSKVVFNNENDKKLDFRENDRQSHIIISTGEEKMVMIDKELESENISNINQGTKTEFINEFYTNFRSPKKEASDLSTVISNSRSSSFSQTSSPQSSFKNVEIFDDDDNNITSLKPSSPIRKKDTQLQQQIASSSPASNSSETGLRRSTRNRKVASKPVDDAYVFYK</sequence>
<dbReference type="GO" id="GO:0005634">
    <property type="term" value="C:nucleus"/>
    <property type="evidence" value="ECO:0007669"/>
    <property type="project" value="UniProtKB-SubCell"/>
</dbReference>
<comment type="subcellular location">
    <subcellularLocation>
        <location evidence="1 3">Nucleus</location>
    </subcellularLocation>
</comment>
<proteinExistence type="predicted"/>
<dbReference type="Gene3D" id="1.20.1160.11">
    <property type="entry name" value="Paired amphipathic helix"/>
    <property type="match status" value="1"/>
</dbReference>
<dbReference type="Pfam" id="PF02671">
    <property type="entry name" value="PAH"/>
    <property type="match status" value="1"/>
</dbReference>
<dbReference type="GO" id="GO:0006355">
    <property type="term" value="P:regulation of DNA-templated transcription"/>
    <property type="evidence" value="ECO:0007669"/>
    <property type="project" value="InterPro"/>
</dbReference>
<dbReference type="PROSITE" id="PS51477">
    <property type="entry name" value="PAH"/>
    <property type="match status" value="1"/>
</dbReference>
<reference evidence="5" key="1">
    <citation type="submission" date="2021-06" db="EMBL/GenBank/DDBJ databases">
        <authorList>
            <person name="Kallberg Y."/>
            <person name="Tangrot J."/>
            <person name="Rosling A."/>
        </authorList>
    </citation>
    <scope>NUCLEOTIDE SEQUENCE</scope>
    <source>
        <strain evidence="5">87-6 pot B 2015</strain>
    </source>
</reference>
<gene>
    <name evidence="5" type="ORF">FMOSSE_LOCUS6527</name>
</gene>
<feature type="region of interest" description="Disordered" evidence="4">
    <location>
        <begin position="189"/>
        <end position="266"/>
    </location>
</feature>
<dbReference type="EMBL" id="CAJVPP010001384">
    <property type="protein sequence ID" value="CAG8552198.1"/>
    <property type="molecule type" value="Genomic_DNA"/>
</dbReference>
<keyword evidence="6" id="KW-1185">Reference proteome</keyword>
<comment type="caution">
    <text evidence="5">The sequence shown here is derived from an EMBL/GenBank/DDBJ whole genome shotgun (WGS) entry which is preliminary data.</text>
</comment>
<evidence type="ECO:0000256" key="1">
    <source>
        <dbReference type="ARBA" id="ARBA00004123"/>
    </source>
</evidence>
<feature type="compositionally biased region" description="Low complexity" evidence="4">
    <location>
        <begin position="189"/>
        <end position="202"/>
    </location>
</feature>